<proteinExistence type="predicted"/>
<comment type="caution">
    <text evidence="1">The sequence shown here is derived from an EMBL/GenBank/DDBJ whole genome shotgun (WGS) entry which is preliminary data.</text>
</comment>
<evidence type="ECO:0000313" key="2">
    <source>
        <dbReference type="Proteomes" id="UP000018159"/>
    </source>
</evidence>
<dbReference type="Proteomes" id="UP000018159">
    <property type="component" value="Unassembled WGS sequence"/>
</dbReference>
<gene>
    <name evidence="1" type="ORF">NITUZ_40144</name>
</gene>
<keyword evidence="2" id="KW-1185">Reference proteome</keyword>
<name>V6AU62_9ARCH</name>
<sequence>MQITNEEKLALTPESGFNLVGIDPFGSFGSRLYLIEHYELYQDALKSKKRRKNPEEYLILYSNSD</sequence>
<dbReference type="EMBL" id="CBTY010000009">
    <property type="protein sequence ID" value="CDI05978.1"/>
    <property type="molecule type" value="Genomic_DNA"/>
</dbReference>
<protein>
    <submittedName>
        <fullName evidence="1">Uncharacterized protein</fullName>
    </submittedName>
</protein>
<accession>V6AU62</accession>
<organism evidence="1 2">
    <name type="scientific">Candidatus Nitrosotenuis uzonensis</name>
    <dbReference type="NCBI Taxonomy" id="1407055"/>
    <lineage>
        <taxon>Archaea</taxon>
        <taxon>Nitrososphaerota</taxon>
        <taxon>Candidatus Nitrosotenuis</taxon>
    </lineage>
</organism>
<evidence type="ECO:0000313" key="1">
    <source>
        <dbReference type="EMBL" id="CDI05978.1"/>
    </source>
</evidence>
<dbReference type="AlphaFoldDB" id="V6AU62"/>
<reference evidence="1 2" key="1">
    <citation type="journal article" date="2013" name="PLoS ONE">
        <title>Enrichment and Genome Sequence of the Group I.1a Ammonia-Oxidizing Archaeon ?Ca. Nitrosotenuis uzonensis? Representing a Clade Globally.</title>
        <authorList>
            <person name="Lebedeva E.V."/>
            <person name="Hatzenpichler R."/>
            <person name="Pelletier E."/>
            <person name="Schuster N."/>
            <person name="Hauzmayer S."/>
            <person name="Bulaev A."/>
            <person name="Grigor'eva N.V."/>
            <person name="Galushko A."/>
            <person name="Schmid M."/>
            <person name="Palatinszky M."/>
            <person name="Le Paslier D."/>
            <person name="Daims H."/>
            <person name="Wagner M."/>
        </authorList>
    </citation>
    <scope>NUCLEOTIDE SEQUENCE [LARGE SCALE GENOMIC DNA]</scope>
    <source>
        <strain evidence="1 2">N4</strain>
    </source>
</reference>